<dbReference type="AlphaFoldDB" id="A0A2M8WQK4"/>
<dbReference type="Gene3D" id="3.40.960.10">
    <property type="entry name" value="VSR Endonuclease"/>
    <property type="match status" value="1"/>
</dbReference>
<feature type="region of interest" description="Disordered" evidence="1">
    <location>
        <begin position="21"/>
        <end position="56"/>
    </location>
</feature>
<evidence type="ECO:0000313" key="3">
    <source>
        <dbReference type="EMBL" id="PJI93197.1"/>
    </source>
</evidence>
<evidence type="ECO:0000313" key="4">
    <source>
        <dbReference type="Proteomes" id="UP000228531"/>
    </source>
</evidence>
<dbReference type="EMBL" id="PGTY01000001">
    <property type="protein sequence ID" value="PJI93197.1"/>
    <property type="molecule type" value="Genomic_DNA"/>
</dbReference>
<dbReference type="Proteomes" id="UP000228531">
    <property type="component" value="Unassembled WGS sequence"/>
</dbReference>
<dbReference type="InterPro" id="IPR024402">
    <property type="entry name" value="DUF2726"/>
</dbReference>
<feature type="compositionally biased region" description="Polar residues" evidence="1">
    <location>
        <begin position="21"/>
        <end position="42"/>
    </location>
</feature>
<feature type="domain" description="DUF2726" evidence="2">
    <location>
        <begin position="83"/>
        <end position="197"/>
    </location>
</feature>
<proteinExistence type="predicted"/>
<sequence>MEVILIIVLIVVAILWQSSRTKSQRNRPNTSRIQPAQSNNKPVETAQKKVHPNDMRVPENQLRVIRENEFGPRKPINPEAFKKVYRPVERYLQQNQPGFRMFAEVGMGGFIQTTQKGMSYRQRQFLYAAYGSKRIDFLVIDPLGRPALAIEYQGTGHAMRDDTVERDQVKRAILFAAGIRHIEVHQMTEPAELIADVTTQIEGHKSKSKQST</sequence>
<evidence type="ECO:0000256" key="1">
    <source>
        <dbReference type="SAM" id="MobiDB-lite"/>
    </source>
</evidence>
<accession>A0A2M8WQK4</accession>
<keyword evidence="4" id="KW-1185">Reference proteome</keyword>
<dbReference type="RefSeq" id="WP_133122540.1">
    <property type="nucleotide sequence ID" value="NZ_PGTY01000001.1"/>
</dbReference>
<organism evidence="3 4">
    <name type="scientific">Yoonia maricola</name>
    <dbReference type="NCBI Taxonomy" id="420999"/>
    <lineage>
        <taxon>Bacteria</taxon>
        <taxon>Pseudomonadati</taxon>
        <taxon>Pseudomonadota</taxon>
        <taxon>Alphaproteobacteria</taxon>
        <taxon>Rhodobacterales</taxon>
        <taxon>Paracoccaceae</taxon>
        <taxon>Yoonia</taxon>
    </lineage>
</organism>
<gene>
    <name evidence="3" type="ORF">BC777_2068</name>
</gene>
<dbReference type="OrthoDB" id="5679025at2"/>
<comment type="caution">
    <text evidence="3">The sequence shown here is derived from an EMBL/GenBank/DDBJ whole genome shotgun (WGS) entry which is preliminary data.</text>
</comment>
<evidence type="ECO:0000259" key="2">
    <source>
        <dbReference type="Pfam" id="PF10881"/>
    </source>
</evidence>
<protein>
    <submittedName>
        <fullName evidence="3">Uncharacterized protein DUF2726</fullName>
    </submittedName>
</protein>
<name>A0A2M8WQK4_9RHOB</name>
<dbReference type="Pfam" id="PF10881">
    <property type="entry name" value="DUF2726"/>
    <property type="match status" value="1"/>
</dbReference>
<reference evidence="3 4" key="1">
    <citation type="submission" date="2017-11" db="EMBL/GenBank/DDBJ databases">
        <title>Genomic Encyclopedia of Archaeal and Bacterial Type Strains, Phase II (KMG-II): From Individual Species to Whole Genera.</title>
        <authorList>
            <person name="Goeker M."/>
        </authorList>
    </citation>
    <scope>NUCLEOTIDE SEQUENCE [LARGE SCALE GENOMIC DNA]</scope>
    <source>
        <strain evidence="3 4">DSM 29128</strain>
    </source>
</reference>